<dbReference type="SUPFAM" id="SSF109604">
    <property type="entry name" value="HD-domain/PDEase-like"/>
    <property type="match status" value="1"/>
</dbReference>
<dbReference type="RefSeq" id="WP_044617153.1">
    <property type="nucleotide sequence ID" value="NZ_CP007142.1"/>
</dbReference>
<dbReference type="OrthoDB" id="9812744at2"/>
<proteinExistence type="predicted"/>
<dbReference type="NCBIfam" id="NF003009">
    <property type="entry name" value="PRK03826.1"/>
    <property type="match status" value="1"/>
</dbReference>
<dbReference type="EMBL" id="CP007142">
    <property type="protein sequence ID" value="AJQ94661.1"/>
    <property type="molecule type" value="Genomic_DNA"/>
</dbReference>
<protein>
    <submittedName>
        <fullName evidence="3">Putative hydrolase of HD superfamily</fullName>
    </submittedName>
</protein>
<dbReference type="Gene3D" id="1.10.3210.10">
    <property type="entry name" value="Hypothetical protein af1432"/>
    <property type="match status" value="1"/>
</dbReference>
<feature type="domain" description="HD/PDEase" evidence="2">
    <location>
        <begin position="27"/>
        <end position="152"/>
    </location>
</feature>
<dbReference type="KEGG" id="gsn:YC6258_02623"/>
<dbReference type="InterPro" id="IPR039356">
    <property type="entry name" value="YfbR/HDDC2"/>
</dbReference>
<dbReference type="CDD" id="cd00077">
    <property type="entry name" value="HDc"/>
    <property type="match status" value="1"/>
</dbReference>
<dbReference type="Pfam" id="PF12917">
    <property type="entry name" value="YfbR-like"/>
    <property type="match status" value="1"/>
</dbReference>
<gene>
    <name evidence="3" type="ORF">YC6258_02623</name>
</gene>
<dbReference type="SMART" id="SM00471">
    <property type="entry name" value="HDc"/>
    <property type="match status" value="1"/>
</dbReference>
<dbReference type="InterPro" id="IPR003607">
    <property type="entry name" value="HD/PDEase_dom"/>
</dbReference>
<name>A0A0C5VK58_9GAMM</name>
<dbReference type="PATRIC" id="fig|1445510.3.peg.2576"/>
<dbReference type="STRING" id="1445510.YC6258_02623"/>
<evidence type="ECO:0000313" key="4">
    <source>
        <dbReference type="Proteomes" id="UP000032266"/>
    </source>
</evidence>
<accession>A0A0C5VK58</accession>
<evidence type="ECO:0000256" key="1">
    <source>
        <dbReference type="ARBA" id="ARBA00022801"/>
    </source>
</evidence>
<dbReference type="Proteomes" id="UP000032266">
    <property type="component" value="Chromosome"/>
</dbReference>
<reference evidence="3 4" key="1">
    <citation type="submission" date="2014-01" db="EMBL/GenBank/DDBJ databases">
        <title>Full genme sequencing of cellulolytic bacterium Gynuella sunshinyii YC6258T gen. nov., sp. nov.</title>
        <authorList>
            <person name="Khan H."/>
            <person name="Chung E.J."/>
            <person name="Chung Y.R."/>
        </authorList>
    </citation>
    <scope>NUCLEOTIDE SEQUENCE [LARGE SCALE GENOMIC DNA]</scope>
    <source>
        <strain evidence="3 4">YC6258</strain>
    </source>
</reference>
<dbReference type="GO" id="GO:0005737">
    <property type="term" value="C:cytoplasm"/>
    <property type="evidence" value="ECO:0007669"/>
    <property type="project" value="TreeGrafter"/>
</dbReference>
<dbReference type="AlphaFoldDB" id="A0A0C5VK58"/>
<dbReference type="HOGENOM" id="CLU_084784_0_0_6"/>
<keyword evidence="1 3" id="KW-0378">Hydrolase</keyword>
<dbReference type="PANTHER" id="PTHR11845:SF13">
    <property type="entry name" value="5'-DEOXYNUCLEOTIDASE HDDC2"/>
    <property type="match status" value="1"/>
</dbReference>
<sequence>MSYTSRFFAYLNRLSLIKRWGLMHNTVSENVMEHSWQVATIAHTLGVIGKDIFGKEYQPEMIATAALYHDCSEIITGDMPSPIKYYSGVIADAYKAIENEAEQQLLALLPDKLKPEFKRFLVHENIAPHVKTLVKAADLISAYLKCQQELDRGNSEFKTAAKEIERTIRELELVEVDYFMATFVESYQLTLDELLAKHDSEN</sequence>
<keyword evidence="4" id="KW-1185">Reference proteome</keyword>
<dbReference type="PANTHER" id="PTHR11845">
    <property type="entry name" value="5'-DEOXYNUCLEOTIDASE HDDC2"/>
    <property type="match status" value="1"/>
</dbReference>
<dbReference type="GO" id="GO:0002953">
    <property type="term" value="F:5'-deoxynucleotidase activity"/>
    <property type="evidence" value="ECO:0007669"/>
    <property type="project" value="InterPro"/>
</dbReference>
<evidence type="ECO:0000313" key="3">
    <source>
        <dbReference type="EMBL" id="AJQ94661.1"/>
    </source>
</evidence>
<evidence type="ECO:0000259" key="2">
    <source>
        <dbReference type="SMART" id="SM00471"/>
    </source>
</evidence>
<organism evidence="3 4">
    <name type="scientific">Gynuella sunshinyii YC6258</name>
    <dbReference type="NCBI Taxonomy" id="1445510"/>
    <lineage>
        <taxon>Bacteria</taxon>
        <taxon>Pseudomonadati</taxon>
        <taxon>Pseudomonadota</taxon>
        <taxon>Gammaproteobacteria</taxon>
        <taxon>Oceanospirillales</taxon>
        <taxon>Saccharospirillaceae</taxon>
        <taxon>Gynuella</taxon>
    </lineage>
</organism>